<proteinExistence type="inferred from homology"/>
<evidence type="ECO:0000259" key="7">
    <source>
        <dbReference type="Pfam" id="PF00082"/>
    </source>
</evidence>
<comment type="similarity">
    <text evidence="1 5">Belongs to the peptidase S8 family.</text>
</comment>
<accession>A0ABP2APJ1</accession>
<evidence type="ECO:0000256" key="4">
    <source>
        <dbReference type="ARBA" id="ARBA00022825"/>
    </source>
</evidence>
<dbReference type="InterPro" id="IPR000209">
    <property type="entry name" value="Peptidase_S8/S53_dom"/>
</dbReference>
<dbReference type="InterPro" id="IPR023827">
    <property type="entry name" value="Peptidase_S8_Asp-AS"/>
</dbReference>
<evidence type="ECO:0000313" key="9">
    <source>
        <dbReference type="Proteomes" id="UP000095488"/>
    </source>
</evidence>
<dbReference type="InterPro" id="IPR036852">
    <property type="entry name" value="Peptidase_S8/S53_dom_sf"/>
</dbReference>
<keyword evidence="4 5" id="KW-0720">Serine protease</keyword>
<dbReference type="InterPro" id="IPR034045">
    <property type="entry name" value="Pep_S8_CspA-like"/>
</dbReference>
<feature type="active site" description="Charge relay system" evidence="5">
    <location>
        <position position="215"/>
    </location>
</feature>
<evidence type="ECO:0000256" key="6">
    <source>
        <dbReference type="SAM" id="MobiDB-lite"/>
    </source>
</evidence>
<organism evidence="8 9">
    <name type="scientific">Sarcina ventriculi</name>
    <name type="common">Clostridium ventriculi</name>
    <dbReference type="NCBI Taxonomy" id="1267"/>
    <lineage>
        <taxon>Bacteria</taxon>
        <taxon>Bacillati</taxon>
        <taxon>Bacillota</taxon>
        <taxon>Clostridia</taxon>
        <taxon>Eubacteriales</taxon>
        <taxon>Clostridiaceae</taxon>
        <taxon>Sarcina</taxon>
    </lineage>
</organism>
<dbReference type="InterPro" id="IPR015500">
    <property type="entry name" value="Peptidase_S8_subtilisin-rel"/>
</dbReference>
<reference evidence="8 9" key="1">
    <citation type="submission" date="2015-09" db="EMBL/GenBank/DDBJ databases">
        <authorList>
            <consortium name="Pathogen Informatics"/>
            <person name="Wu L."/>
            <person name="Ma J."/>
        </authorList>
    </citation>
    <scope>NUCLEOTIDE SEQUENCE [LARGE SCALE GENOMIC DNA]</scope>
    <source>
        <strain evidence="8 9">2789STDY5834858</strain>
    </source>
</reference>
<feature type="active site" description="Charge relay system" evidence="5">
    <location>
        <position position="538"/>
    </location>
</feature>
<evidence type="ECO:0000256" key="1">
    <source>
        <dbReference type="ARBA" id="ARBA00011073"/>
    </source>
</evidence>
<evidence type="ECO:0000313" key="8">
    <source>
        <dbReference type="EMBL" id="CUN43924.1"/>
    </source>
</evidence>
<protein>
    <submittedName>
        <fullName evidence="8">Type VII secretion-associated serine protease mycosin</fullName>
    </submittedName>
</protein>
<dbReference type="Gene3D" id="3.40.50.200">
    <property type="entry name" value="Peptidase S8/S53 domain"/>
    <property type="match status" value="1"/>
</dbReference>
<dbReference type="GO" id="GO:0006508">
    <property type="term" value="P:proteolysis"/>
    <property type="evidence" value="ECO:0007669"/>
    <property type="project" value="UniProtKB-KW"/>
</dbReference>
<feature type="domain" description="Peptidase S8/S53" evidence="7">
    <location>
        <begin position="475"/>
        <end position="553"/>
    </location>
</feature>
<dbReference type="PRINTS" id="PR00723">
    <property type="entry name" value="SUBTILISIN"/>
</dbReference>
<dbReference type="Pfam" id="PF00082">
    <property type="entry name" value="Peptidase_S8"/>
    <property type="match status" value="2"/>
</dbReference>
<dbReference type="InterPro" id="IPR022398">
    <property type="entry name" value="Peptidase_S8_His-AS"/>
</dbReference>
<dbReference type="EMBL" id="CYZR01000001">
    <property type="protein sequence ID" value="CUN43924.1"/>
    <property type="molecule type" value="Genomic_DNA"/>
</dbReference>
<dbReference type="PROSITE" id="PS51892">
    <property type="entry name" value="SUBTILASE"/>
    <property type="match status" value="1"/>
</dbReference>
<dbReference type="Proteomes" id="UP000095488">
    <property type="component" value="Unassembled WGS sequence"/>
</dbReference>
<gene>
    <name evidence="8" type="ORF">ERS852473_00132</name>
</gene>
<keyword evidence="9" id="KW-1185">Reference proteome</keyword>
<dbReference type="CDD" id="cd07478">
    <property type="entry name" value="Peptidases_S8_CspA-like"/>
    <property type="match status" value="1"/>
</dbReference>
<dbReference type="SUPFAM" id="SSF52743">
    <property type="entry name" value="Subtilisin-like"/>
    <property type="match status" value="1"/>
</dbReference>
<dbReference type="GO" id="GO:0008233">
    <property type="term" value="F:peptidase activity"/>
    <property type="evidence" value="ECO:0007669"/>
    <property type="project" value="UniProtKB-KW"/>
</dbReference>
<feature type="active site" description="Charge relay system" evidence="5">
    <location>
        <position position="144"/>
    </location>
</feature>
<evidence type="ECO:0000256" key="5">
    <source>
        <dbReference type="PROSITE-ProRule" id="PRU01240"/>
    </source>
</evidence>
<dbReference type="PROSITE" id="PS00136">
    <property type="entry name" value="SUBTILASE_ASP"/>
    <property type="match status" value="1"/>
</dbReference>
<name>A0ABP2APJ1_SARVE</name>
<dbReference type="RefSeq" id="WP_082412280.1">
    <property type="nucleotide sequence ID" value="NZ_CABIXL010000001.1"/>
</dbReference>
<comment type="caution">
    <text evidence="8">The sequence shown here is derived from an EMBL/GenBank/DDBJ whole genome shotgun (WGS) entry which is preliminary data.</text>
</comment>
<keyword evidence="3 5" id="KW-0378">Hydrolase</keyword>
<keyword evidence="2 5" id="KW-0645">Protease</keyword>
<dbReference type="PROSITE" id="PS00137">
    <property type="entry name" value="SUBTILASE_HIS"/>
    <property type="match status" value="1"/>
</dbReference>
<evidence type="ECO:0000256" key="2">
    <source>
        <dbReference type="ARBA" id="ARBA00022670"/>
    </source>
</evidence>
<dbReference type="Gene3D" id="2.60.120.1290">
    <property type="match status" value="1"/>
</dbReference>
<feature type="region of interest" description="Disordered" evidence="6">
    <location>
        <begin position="1"/>
        <end position="40"/>
    </location>
</feature>
<dbReference type="InterPro" id="IPR050131">
    <property type="entry name" value="Peptidase_S8_subtilisin-like"/>
</dbReference>
<dbReference type="PANTHER" id="PTHR43806">
    <property type="entry name" value="PEPTIDASE S8"/>
    <property type="match status" value="1"/>
</dbReference>
<feature type="domain" description="Peptidase S8/S53" evidence="7">
    <location>
        <begin position="135"/>
        <end position="357"/>
    </location>
</feature>
<dbReference type="PANTHER" id="PTHR43806:SF65">
    <property type="entry name" value="SERINE PROTEASE APRX"/>
    <property type="match status" value="1"/>
</dbReference>
<sequence length="639" mass="70691">MSEITQTQDSPQIPQQTSEQSTQIPSTDQSSPSQDAPVKNCTNMYTNPDYQHFVVEYRGNILEQVSKYEYLCAAILNRQYAIIAIKPSDLARARKDIPAIVSINFRTMHVLQQISYLDASNISNIKINPYLSLTGRDVLIGIVDTGIDYLNKEFIKEDDTTRIVAIWDQTLPTDPEKGVYLGTTYTNDDINKAIVLSKQGGDPYSIVPSKDENGHGTYIASIAGARGYDKSIEGVANDCEFVVVKLSPSPNFTKTHLENGISNVLTYTSSEIMAGIEFISRTAISKNRPVVIILSTGSTEESHDGNIIFTRYLNTLASNRSTAIICGFGNQGSANGHASAILNNMGETKSSELSIPREMKHLTFRVWCRKPGKAAINIISPSGQNSQFIMPKIRAYRTIKYVKENTTLDVSIFTPEAVTGNQMMVLEFSDIKPGIWTIQLKSQHDDSFRYDIWLPPKETLPDGTQFLNPDPYVTFTIPAATRNALATSYYDQTLNAIVSESGKGFTLENIIKPDLTAPGINLKATSPGGKTVFVSGSSCATAVVAGAIALLFQWGIIDKNDISMNAIKAKCYLLYGTSKRSIDSYPNKEWGWGKLDLEGTFNFISGNRGYAIFSDYIEYFNKNLFIRIPKELGDDIYES</sequence>
<evidence type="ECO:0000256" key="3">
    <source>
        <dbReference type="ARBA" id="ARBA00022801"/>
    </source>
</evidence>